<comment type="caution">
    <text evidence="1">The sequence shown here is derived from an EMBL/GenBank/DDBJ whole genome shotgun (WGS) entry which is preliminary data.</text>
</comment>
<evidence type="ECO:0000313" key="2">
    <source>
        <dbReference type="Proteomes" id="UP001289645"/>
    </source>
</evidence>
<gene>
    <name evidence="1" type="ORF">OHX15_22150</name>
</gene>
<proteinExistence type="predicted"/>
<keyword evidence="2" id="KW-1185">Reference proteome</keyword>
<name>A0ACC6MML0_MYCPF</name>
<reference evidence="1 2" key="1">
    <citation type="journal article" date="2021" name="Chemosphere">
        <title>Bioballs carrying a syntrophic Rhodococcus and Mycolicibacterium consortium for simultaneous sorption and biodegradation of fuel oil in contaminated freshwater.</title>
        <authorList>
            <person name="Naloka K."/>
            <person name="Polrit D."/>
            <person name="Muangchinda C."/>
            <person name="Thoetkiattikul H."/>
            <person name="Pinyakong O."/>
        </authorList>
    </citation>
    <scope>NUCLEOTIDE SEQUENCE [LARGE SCALE GENOMIC DNA]</scope>
    <source>
        <strain evidence="1 2">J101</strain>
    </source>
</reference>
<accession>A0ACC6MML0</accession>
<organism evidence="1 2">
    <name type="scientific">Mycolicibacterium parafortuitum</name>
    <name type="common">Mycobacterium parafortuitum</name>
    <dbReference type="NCBI Taxonomy" id="39692"/>
    <lineage>
        <taxon>Bacteria</taxon>
        <taxon>Bacillati</taxon>
        <taxon>Actinomycetota</taxon>
        <taxon>Actinomycetes</taxon>
        <taxon>Mycobacteriales</taxon>
        <taxon>Mycobacteriaceae</taxon>
        <taxon>Mycolicibacterium</taxon>
    </lineage>
</organism>
<dbReference type="Proteomes" id="UP001289645">
    <property type="component" value="Unassembled WGS sequence"/>
</dbReference>
<sequence>MRNVATHTDTYEKLTRRVEVRYDMALRDVQAITAEPSTQTYPPTLEGALAAIRGRG</sequence>
<protein>
    <submittedName>
        <fullName evidence="1">Uncharacterized protein</fullName>
    </submittedName>
</protein>
<dbReference type="EMBL" id="JAOXLN010000028">
    <property type="protein sequence ID" value="MDZ5088102.1"/>
    <property type="molecule type" value="Genomic_DNA"/>
</dbReference>
<evidence type="ECO:0000313" key="1">
    <source>
        <dbReference type="EMBL" id="MDZ5088102.1"/>
    </source>
</evidence>